<evidence type="ECO:0000256" key="4">
    <source>
        <dbReference type="PROSITE-ProRule" id="PRU00024"/>
    </source>
</evidence>
<dbReference type="Proteomes" id="UP001108240">
    <property type="component" value="Unplaced"/>
</dbReference>
<organism evidence="8 9">
    <name type="scientific">Cyprinus carpio carpio</name>
    <dbReference type="NCBI Taxonomy" id="630221"/>
    <lineage>
        <taxon>Eukaryota</taxon>
        <taxon>Metazoa</taxon>
        <taxon>Chordata</taxon>
        <taxon>Craniata</taxon>
        <taxon>Vertebrata</taxon>
        <taxon>Euteleostomi</taxon>
        <taxon>Actinopterygii</taxon>
        <taxon>Neopterygii</taxon>
        <taxon>Teleostei</taxon>
        <taxon>Ostariophysi</taxon>
        <taxon>Cypriniformes</taxon>
        <taxon>Cyprinidae</taxon>
        <taxon>Cyprininae</taxon>
        <taxon>Cyprinus</taxon>
    </lineage>
</organism>
<dbReference type="InterPro" id="IPR017907">
    <property type="entry name" value="Znf_RING_CS"/>
</dbReference>
<dbReference type="SMART" id="SM00336">
    <property type="entry name" value="BBOX"/>
    <property type="match status" value="1"/>
</dbReference>
<evidence type="ECO:0000256" key="5">
    <source>
        <dbReference type="SAM" id="Coils"/>
    </source>
</evidence>
<dbReference type="Pfam" id="PF00643">
    <property type="entry name" value="zf-B_box"/>
    <property type="match status" value="1"/>
</dbReference>
<dbReference type="InterPro" id="IPR000315">
    <property type="entry name" value="Znf_B-box"/>
</dbReference>
<evidence type="ECO:0000256" key="2">
    <source>
        <dbReference type="ARBA" id="ARBA00022771"/>
    </source>
</evidence>
<dbReference type="AlphaFoldDB" id="A0A9J8DB82"/>
<sequence length="448" mass="50986">MYTAFQNGADIYGADEIPLNSQRQEILIVIFSFIFIFSCLHRSHSHSNFKSQNLFYSESSTGFESIRMAELDTQNPLNCPICLNLLKNPVTTTCGHSFCMDCIKRCWDQDASLRRAYSCPTCRATFNKRPALSRSTVLAEIVERINHAVPAGPGDVKCDVCKGRNLKAIKSCLVCLASYCQIHIRPHYESEAFKKHKLANASPNLQQQICPQHHKALEIYCYNDRKCICVVCMGDQHSGHKTVSAAAEMAKKQEELKIKKRDFTQKITDIGKKVQAFKMAVDSHKRSAQAAVEHSDRIFNELIRSIQKRRGEVRELIRAQEKKEIGQINEHIQKLEQEISNLQNENDKLGQILHTEDNIHFFQNYSSQSGVYLCTTSPRDVNDLLTFENVEESVSELNSRLVKVCEEHMGKISKKVADVQIFKTTWLQDIDSPVDSTSCDSSDDDCMY</sequence>
<protein>
    <submittedName>
        <fullName evidence="8">Uncharacterized protein</fullName>
    </submittedName>
</protein>
<accession>A0A9J8DB82</accession>
<name>A0A9J8DB82_CYPCA</name>
<evidence type="ECO:0000259" key="7">
    <source>
        <dbReference type="PROSITE" id="PS50119"/>
    </source>
</evidence>
<proteinExistence type="predicted"/>
<keyword evidence="1" id="KW-0479">Metal-binding</keyword>
<dbReference type="GO" id="GO:0008270">
    <property type="term" value="F:zinc ion binding"/>
    <property type="evidence" value="ECO:0007669"/>
    <property type="project" value="UniProtKB-KW"/>
</dbReference>
<dbReference type="PROSITE" id="PS50089">
    <property type="entry name" value="ZF_RING_2"/>
    <property type="match status" value="1"/>
</dbReference>
<evidence type="ECO:0000259" key="6">
    <source>
        <dbReference type="PROSITE" id="PS50089"/>
    </source>
</evidence>
<dbReference type="PANTHER" id="PTHR25465">
    <property type="entry name" value="B-BOX DOMAIN CONTAINING"/>
    <property type="match status" value="1"/>
</dbReference>
<dbReference type="Ensembl" id="ENSCCRT00000171439.1">
    <property type="protein sequence ID" value="ENSCCRP00000179617.1"/>
    <property type="gene ID" value="ENSCCRG00000053067.1"/>
</dbReference>
<dbReference type="Gene3D" id="3.30.160.60">
    <property type="entry name" value="Classic Zinc Finger"/>
    <property type="match status" value="1"/>
</dbReference>
<keyword evidence="3" id="KW-0862">Zinc</keyword>
<dbReference type="InterPro" id="IPR051051">
    <property type="entry name" value="E3_ubiq-ligase_TRIM/RNF"/>
</dbReference>
<dbReference type="SMART" id="SM00184">
    <property type="entry name" value="RING"/>
    <property type="match status" value="1"/>
</dbReference>
<feature type="coiled-coil region" evidence="5">
    <location>
        <begin position="318"/>
        <end position="352"/>
    </location>
</feature>
<reference evidence="8" key="2">
    <citation type="submission" date="2025-09" db="UniProtKB">
        <authorList>
            <consortium name="Ensembl"/>
        </authorList>
    </citation>
    <scope>IDENTIFICATION</scope>
</reference>
<dbReference type="Gene3D" id="4.10.830.40">
    <property type="match status" value="1"/>
</dbReference>
<dbReference type="InterPro" id="IPR013083">
    <property type="entry name" value="Znf_RING/FYVE/PHD"/>
</dbReference>
<dbReference type="Gene3D" id="3.30.40.10">
    <property type="entry name" value="Zinc/RING finger domain, C3HC4 (zinc finger)"/>
    <property type="match status" value="1"/>
</dbReference>
<evidence type="ECO:0000256" key="3">
    <source>
        <dbReference type="ARBA" id="ARBA00022833"/>
    </source>
</evidence>
<dbReference type="OMA" id="VHICASC"/>
<evidence type="ECO:0000256" key="1">
    <source>
        <dbReference type="ARBA" id="ARBA00022723"/>
    </source>
</evidence>
<keyword evidence="2 4" id="KW-0863">Zinc-finger</keyword>
<keyword evidence="9" id="KW-1185">Reference proteome</keyword>
<dbReference type="SUPFAM" id="SSF57850">
    <property type="entry name" value="RING/U-box"/>
    <property type="match status" value="1"/>
</dbReference>
<dbReference type="InterPro" id="IPR001841">
    <property type="entry name" value="Znf_RING"/>
</dbReference>
<dbReference type="Pfam" id="PF15227">
    <property type="entry name" value="zf-C3HC4_4"/>
    <property type="match status" value="1"/>
</dbReference>
<feature type="domain" description="B box-type" evidence="7">
    <location>
        <begin position="205"/>
        <end position="245"/>
    </location>
</feature>
<dbReference type="SUPFAM" id="SSF57845">
    <property type="entry name" value="B-box zinc-binding domain"/>
    <property type="match status" value="1"/>
</dbReference>
<dbReference type="PROSITE" id="PS00518">
    <property type="entry name" value="ZF_RING_1"/>
    <property type="match status" value="1"/>
</dbReference>
<evidence type="ECO:0000313" key="8">
    <source>
        <dbReference type="Ensembl" id="ENSCCRP00000179617.1"/>
    </source>
</evidence>
<dbReference type="PANTHER" id="PTHR25465:SF75">
    <property type="entry name" value="E3 UBIQUITIN_ISG15 LIGASE TRIM25-RELATED"/>
    <property type="match status" value="1"/>
</dbReference>
<feature type="domain" description="RING-type" evidence="6">
    <location>
        <begin position="79"/>
        <end position="123"/>
    </location>
</feature>
<dbReference type="CDD" id="cd19769">
    <property type="entry name" value="Bbox2_TRIM16-like"/>
    <property type="match status" value="1"/>
</dbReference>
<keyword evidence="5" id="KW-0175">Coiled coil</keyword>
<dbReference type="InterPro" id="IPR058030">
    <property type="entry name" value="TRIM8/14/16/25/29/45/65_CC"/>
</dbReference>
<dbReference type="Pfam" id="PF25600">
    <property type="entry name" value="TRIM_CC"/>
    <property type="match status" value="1"/>
</dbReference>
<dbReference type="GeneTree" id="ENSGT01150000286931"/>
<reference evidence="8" key="1">
    <citation type="submission" date="2025-08" db="UniProtKB">
        <authorList>
            <consortium name="Ensembl"/>
        </authorList>
    </citation>
    <scope>IDENTIFICATION</scope>
</reference>
<dbReference type="PROSITE" id="PS50119">
    <property type="entry name" value="ZF_BBOX"/>
    <property type="match status" value="1"/>
</dbReference>
<evidence type="ECO:0000313" key="9">
    <source>
        <dbReference type="Proteomes" id="UP001108240"/>
    </source>
</evidence>